<dbReference type="Pfam" id="PF01073">
    <property type="entry name" value="3Beta_HSD"/>
    <property type="match status" value="1"/>
</dbReference>
<evidence type="ECO:0000256" key="2">
    <source>
        <dbReference type="ARBA" id="ARBA00023002"/>
    </source>
</evidence>
<organism evidence="4 5">
    <name type="scientific">BD1-7 clade bacterium</name>
    <dbReference type="NCBI Taxonomy" id="2029982"/>
    <lineage>
        <taxon>Bacteria</taxon>
        <taxon>Pseudomonadati</taxon>
        <taxon>Pseudomonadota</taxon>
        <taxon>Gammaproteobacteria</taxon>
        <taxon>Cellvibrionales</taxon>
        <taxon>Spongiibacteraceae</taxon>
        <taxon>BD1-7 clade</taxon>
    </lineage>
</organism>
<evidence type="ECO:0000259" key="3">
    <source>
        <dbReference type="Pfam" id="PF01073"/>
    </source>
</evidence>
<evidence type="ECO:0000313" key="4">
    <source>
        <dbReference type="EMBL" id="CAA0119090.1"/>
    </source>
</evidence>
<comment type="similarity">
    <text evidence="1">Belongs to the 3-beta-HSD family.</text>
</comment>
<gene>
    <name evidence="4" type="ORF">OPDIPICF_02217</name>
</gene>
<name>A0A5S9QMM6_9GAMM</name>
<dbReference type="GO" id="GO:0016853">
    <property type="term" value="F:isomerase activity"/>
    <property type="evidence" value="ECO:0007669"/>
    <property type="project" value="UniProtKB-KW"/>
</dbReference>
<keyword evidence="4" id="KW-0413">Isomerase</keyword>
<dbReference type="InterPro" id="IPR036291">
    <property type="entry name" value="NAD(P)-bd_dom_sf"/>
</dbReference>
<dbReference type="GO" id="GO:0006694">
    <property type="term" value="P:steroid biosynthetic process"/>
    <property type="evidence" value="ECO:0007669"/>
    <property type="project" value="InterPro"/>
</dbReference>
<dbReference type="InterPro" id="IPR002225">
    <property type="entry name" value="3Beta_OHSteriod_DH/Estase"/>
</dbReference>
<dbReference type="OrthoDB" id="9803111at2"/>
<proteinExistence type="inferred from homology"/>
<reference evidence="4 5" key="1">
    <citation type="submission" date="2019-11" db="EMBL/GenBank/DDBJ databases">
        <authorList>
            <person name="Holert J."/>
        </authorList>
    </citation>
    <scope>NUCLEOTIDE SEQUENCE [LARGE SCALE GENOMIC DNA]</scope>
    <source>
        <strain evidence="4">SB11_3</strain>
    </source>
</reference>
<feature type="domain" description="3-beta hydroxysteroid dehydrogenase/isomerase" evidence="3">
    <location>
        <begin position="19"/>
        <end position="278"/>
    </location>
</feature>
<dbReference type="Proteomes" id="UP000441399">
    <property type="component" value="Unassembled WGS sequence"/>
</dbReference>
<keyword evidence="5" id="KW-1185">Reference proteome</keyword>
<dbReference type="PANTHER" id="PTHR43245:SF51">
    <property type="entry name" value="SHORT CHAIN DEHYDROGENASE_REDUCTASE FAMILY 42E, MEMBER 2"/>
    <property type="match status" value="1"/>
</dbReference>
<dbReference type="Gene3D" id="3.40.50.720">
    <property type="entry name" value="NAD(P)-binding Rossmann-like Domain"/>
    <property type="match status" value="1"/>
</dbReference>
<keyword evidence="2" id="KW-0560">Oxidoreductase</keyword>
<dbReference type="SUPFAM" id="SSF51735">
    <property type="entry name" value="NAD(P)-binding Rossmann-fold domains"/>
    <property type="match status" value="1"/>
</dbReference>
<evidence type="ECO:0000313" key="5">
    <source>
        <dbReference type="Proteomes" id="UP000441399"/>
    </source>
</evidence>
<dbReference type="PANTHER" id="PTHR43245">
    <property type="entry name" value="BIFUNCTIONAL POLYMYXIN RESISTANCE PROTEIN ARNA"/>
    <property type="match status" value="1"/>
</dbReference>
<evidence type="ECO:0000256" key="1">
    <source>
        <dbReference type="ARBA" id="ARBA00009219"/>
    </source>
</evidence>
<dbReference type="GO" id="GO:0016616">
    <property type="term" value="F:oxidoreductase activity, acting on the CH-OH group of donors, NAD or NADP as acceptor"/>
    <property type="evidence" value="ECO:0007669"/>
    <property type="project" value="InterPro"/>
</dbReference>
<dbReference type="EMBL" id="CACSIO010000034">
    <property type="protein sequence ID" value="CAA0119090.1"/>
    <property type="molecule type" value="Genomic_DNA"/>
</dbReference>
<accession>A0A5S9QMM6</accession>
<dbReference type="AlphaFoldDB" id="A0A5S9QMM6"/>
<protein>
    <submittedName>
        <fullName evidence="4">3 beta-hydroxysteroid dehydrogenase/Delta 5--&gt;4-isomerase</fullName>
    </submittedName>
</protein>
<sequence length="361" mass="40173">MNSVTRDPAKIIEDLGTCLVTGGSGFVGKNFVKTLLDKGYKVKSFDIVPSDLEHENLEIVQGNICDSALVESIVEGVDTVFHTAAIIGLKGGRAVSKEYRDQSYAINVDGTKNLLRALQKAGGKRFVYTASNSVIIEAKNIENATEETPYTNRFNDLYTETKVVAEKWVLEQNGQEGVLTCSVRPSGIWGPGDQTMFKMFFEQIIAGLMLARVGDGTAKLDNSYVHNLIHGQILAAQHLTSGGTSPGEAYFINDGEPMNMFDFAEDVIVACGRKMPKYWAPAWLVKGVMTIWQELHFRLNFPEPPLPPLAIERIAFSNYFSIEKARKDLGYEPLYTTKEALDECIPFYRELFEKMKKEAGK</sequence>
<dbReference type="InterPro" id="IPR050177">
    <property type="entry name" value="Lipid_A_modif_metabolic_enz"/>
</dbReference>